<keyword evidence="6 9" id="KW-0067">ATP-binding</keyword>
<dbReference type="InterPro" id="IPR050388">
    <property type="entry name" value="ABC_Ni/Peptide_Import"/>
</dbReference>
<sequence>MHSELVKKETYQKPEENVLLQVEGLKTHFFLKNGKVAKAVDDVSFAIQKGETLALVGESGSGKSITSLSIMRLVASPPGKIVAGSIKLEGKELLALSENDMCKVRGNEIGMIFQEPMTSLDPVFTIGNQLVESLMKHRKLKKAEAYKTAVQLLKVVGFARAEKIIKEYPHQLSGGMRQRVMIAIAMSCNPKLLIADEPTTALDVTIQAQILDLMMDMKKKFGSSILLITHDLGVVAEVADRVLVMYGGQIVEEAPVKELFLHTKHPYTEALLKSIPNLDEDLRRLEAIPGSVPPAHNFPQGCRFADRCKYTMEKCRVESPELLPVNAKHKVRCFLQEENGGDRHAN</sequence>
<dbReference type="InterPro" id="IPR017871">
    <property type="entry name" value="ABC_transporter-like_CS"/>
</dbReference>
<keyword evidence="4" id="KW-1003">Cell membrane</keyword>
<dbReference type="Proteomes" id="UP001303902">
    <property type="component" value="Chromosome"/>
</dbReference>
<name>A0ABZ0L6D6_9BACL</name>
<keyword evidence="7" id="KW-0472">Membrane</keyword>
<evidence type="ECO:0000259" key="8">
    <source>
        <dbReference type="PROSITE" id="PS50893"/>
    </source>
</evidence>
<dbReference type="InterPro" id="IPR003593">
    <property type="entry name" value="AAA+_ATPase"/>
</dbReference>
<evidence type="ECO:0000313" key="9">
    <source>
        <dbReference type="EMBL" id="WOV88132.1"/>
    </source>
</evidence>
<dbReference type="EMBL" id="CP129118">
    <property type="protein sequence ID" value="WOV88132.1"/>
    <property type="molecule type" value="Genomic_DNA"/>
</dbReference>
<dbReference type="InterPro" id="IPR003439">
    <property type="entry name" value="ABC_transporter-like_ATP-bd"/>
</dbReference>
<dbReference type="Pfam" id="PF00005">
    <property type="entry name" value="ABC_tran"/>
    <property type="match status" value="1"/>
</dbReference>
<evidence type="ECO:0000256" key="2">
    <source>
        <dbReference type="ARBA" id="ARBA00005417"/>
    </source>
</evidence>
<evidence type="ECO:0000256" key="6">
    <source>
        <dbReference type="ARBA" id="ARBA00022840"/>
    </source>
</evidence>
<evidence type="ECO:0000256" key="7">
    <source>
        <dbReference type="ARBA" id="ARBA00023136"/>
    </source>
</evidence>
<keyword evidence="10" id="KW-1185">Reference proteome</keyword>
<dbReference type="Pfam" id="PF08352">
    <property type="entry name" value="oligo_HPY"/>
    <property type="match status" value="1"/>
</dbReference>
<evidence type="ECO:0000313" key="10">
    <source>
        <dbReference type="Proteomes" id="UP001303902"/>
    </source>
</evidence>
<comment type="similarity">
    <text evidence="2">Belongs to the ABC transporter superfamily.</text>
</comment>
<evidence type="ECO:0000256" key="1">
    <source>
        <dbReference type="ARBA" id="ARBA00004202"/>
    </source>
</evidence>
<dbReference type="InterPro" id="IPR013563">
    <property type="entry name" value="Oligopep_ABC_C"/>
</dbReference>
<protein>
    <submittedName>
        <fullName evidence="9">ABC transporter ATP-binding protein</fullName>
    </submittedName>
</protein>
<accession>A0ABZ0L6D6</accession>
<dbReference type="RefSeq" id="WP_317968877.1">
    <property type="nucleotide sequence ID" value="NZ_CP129118.1"/>
</dbReference>
<keyword evidence="3" id="KW-0813">Transport</keyword>
<gene>
    <name evidence="9" type="ORF">QWT69_03130</name>
</gene>
<dbReference type="PROSITE" id="PS00211">
    <property type="entry name" value="ABC_TRANSPORTER_1"/>
    <property type="match status" value="1"/>
</dbReference>
<dbReference type="NCBIfam" id="TIGR01727">
    <property type="entry name" value="oligo_HPY"/>
    <property type="match status" value="1"/>
</dbReference>
<organism evidence="9 10">
    <name type="scientific">Sporosarcina oncorhynchi</name>
    <dbReference type="NCBI Taxonomy" id="3056444"/>
    <lineage>
        <taxon>Bacteria</taxon>
        <taxon>Bacillati</taxon>
        <taxon>Bacillota</taxon>
        <taxon>Bacilli</taxon>
        <taxon>Bacillales</taxon>
        <taxon>Caryophanaceae</taxon>
        <taxon>Sporosarcina</taxon>
    </lineage>
</organism>
<evidence type="ECO:0000256" key="4">
    <source>
        <dbReference type="ARBA" id="ARBA00022475"/>
    </source>
</evidence>
<dbReference type="SMART" id="SM00382">
    <property type="entry name" value="AAA"/>
    <property type="match status" value="1"/>
</dbReference>
<dbReference type="InterPro" id="IPR027417">
    <property type="entry name" value="P-loop_NTPase"/>
</dbReference>
<keyword evidence="5" id="KW-0547">Nucleotide-binding</keyword>
<proteinExistence type="inferred from homology"/>
<reference evidence="9 10" key="1">
    <citation type="submission" date="2023-06" db="EMBL/GenBank/DDBJ databases">
        <title>Sporosarcina sp. nov., isolated from Korean tranditional fermented seafood 'Jeotgal'.</title>
        <authorList>
            <person name="Yang A.I."/>
            <person name="Shin N.-R."/>
        </authorList>
    </citation>
    <scope>NUCLEOTIDE SEQUENCE [LARGE SCALE GENOMIC DNA]</scope>
    <source>
        <strain evidence="9 10">T2O-4</strain>
    </source>
</reference>
<dbReference type="PANTHER" id="PTHR43297">
    <property type="entry name" value="OLIGOPEPTIDE TRANSPORT ATP-BINDING PROTEIN APPD"/>
    <property type="match status" value="1"/>
</dbReference>
<dbReference type="PANTHER" id="PTHR43297:SF2">
    <property type="entry name" value="DIPEPTIDE TRANSPORT ATP-BINDING PROTEIN DPPD"/>
    <property type="match status" value="1"/>
</dbReference>
<dbReference type="PROSITE" id="PS50893">
    <property type="entry name" value="ABC_TRANSPORTER_2"/>
    <property type="match status" value="1"/>
</dbReference>
<comment type="subcellular location">
    <subcellularLocation>
        <location evidence="1">Cell membrane</location>
        <topology evidence="1">Peripheral membrane protein</topology>
    </subcellularLocation>
</comment>
<dbReference type="CDD" id="cd03257">
    <property type="entry name" value="ABC_NikE_OppD_transporters"/>
    <property type="match status" value="1"/>
</dbReference>
<evidence type="ECO:0000256" key="3">
    <source>
        <dbReference type="ARBA" id="ARBA00022448"/>
    </source>
</evidence>
<evidence type="ECO:0000256" key="5">
    <source>
        <dbReference type="ARBA" id="ARBA00022741"/>
    </source>
</evidence>
<dbReference type="GO" id="GO:0005524">
    <property type="term" value="F:ATP binding"/>
    <property type="evidence" value="ECO:0007669"/>
    <property type="project" value="UniProtKB-KW"/>
</dbReference>
<feature type="domain" description="ABC transporter" evidence="8">
    <location>
        <begin position="20"/>
        <end position="272"/>
    </location>
</feature>
<dbReference type="Gene3D" id="3.40.50.300">
    <property type="entry name" value="P-loop containing nucleotide triphosphate hydrolases"/>
    <property type="match status" value="1"/>
</dbReference>
<dbReference type="SUPFAM" id="SSF52540">
    <property type="entry name" value="P-loop containing nucleoside triphosphate hydrolases"/>
    <property type="match status" value="1"/>
</dbReference>